<evidence type="ECO:0000313" key="1">
    <source>
        <dbReference type="EMBL" id="JAH37256.1"/>
    </source>
</evidence>
<accession>A0A0E9S7N7</accession>
<reference evidence="1" key="2">
    <citation type="journal article" date="2015" name="Fish Shellfish Immunol.">
        <title>Early steps in the European eel (Anguilla anguilla)-Vibrio vulnificus interaction in the gills: Role of the RtxA13 toxin.</title>
        <authorList>
            <person name="Callol A."/>
            <person name="Pajuelo D."/>
            <person name="Ebbesson L."/>
            <person name="Teles M."/>
            <person name="MacKenzie S."/>
            <person name="Amaro C."/>
        </authorList>
    </citation>
    <scope>NUCLEOTIDE SEQUENCE</scope>
</reference>
<organism evidence="1">
    <name type="scientific">Anguilla anguilla</name>
    <name type="common">European freshwater eel</name>
    <name type="synonym">Muraena anguilla</name>
    <dbReference type="NCBI Taxonomy" id="7936"/>
    <lineage>
        <taxon>Eukaryota</taxon>
        <taxon>Metazoa</taxon>
        <taxon>Chordata</taxon>
        <taxon>Craniata</taxon>
        <taxon>Vertebrata</taxon>
        <taxon>Euteleostomi</taxon>
        <taxon>Actinopterygii</taxon>
        <taxon>Neopterygii</taxon>
        <taxon>Teleostei</taxon>
        <taxon>Anguilliformes</taxon>
        <taxon>Anguillidae</taxon>
        <taxon>Anguilla</taxon>
    </lineage>
</organism>
<name>A0A0E9S7N7_ANGAN</name>
<protein>
    <submittedName>
        <fullName evidence="1">Uncharacterized protein</fullName>
    </submittedName>
</protein>
<proteinExistence type="predicted"/>
<dbReference type="EMBL" id="GBXM01071321">
    <property type="protein sequence ID" value="JAH37256.1"/>
    <property type="molecule type" value="Transcribed_RNA"/>
</dbReference>
<dbReference type="AlphaFoldDB" id="A0A0E9S7N7"/>
<sequence length="19" mass="2133">MVISYITHCPSSSSKFTIM</sequence>
<reference evidence="1" key="1">
    <citation type="submission" date="2014-11" db="EMBL/GenBank/DDBJ databases">
        <authorList>
            <person name="Amaro Gonzalez C."/>
        </authorList>
    </citation>
    <scope>NUCLEOTIDE SEQUENCE</scope>
</reference>